<reference evidence="8" key="1">
    <citation type="journal article" date="2023" name="PLoS Negl. Trop. Dis.">
        <title>A genome sequence for Biomphalaria pfeifferi, the major vector snail for the human-infecting parasite Schistosoma mansoni.</title>
        <authorList>
            <person name="Bu L."/>
            <person name="Lu L."/>
            <person name="Laidemitt M.R."/>
            <person name="Zhang S.M."/>
            <person name="Mutuku M."/>
            <person name="Mkoji G."/>
            <person name="Steinauer M."/>
            <person name="Loker E.S."/>
        </authorList>
    </citation>
    <scope>NUCLEOTIDE SEQUENCE</scope>
    <source>
        <strain evidence="8">KasaAsao</strain>
    </source>
</reference>
<keyword evidence="4 7" id="KW-0812">Transmembrane</keyword>
<gene>
    <name evidence="8" type="ORF">Bpfe_009135</name>
</gene>
<keyword evidence="6 7" id="KW-0472">Membrane</keyword>
<dbReference type="PANTHER" id="PTHR46154">
    <property type="match status" value="1"/>
</dbReference>
<keyword evidence="5 7" id="KW-1133">Transmembrane helix</keyword>
<evidence type="ECO:0000256" key="3">
    <source>
        <dbReference type="ARBA" id="ARBA00022448"/>
    </source>
</evidence>
<name>A0AAD8BWT3_BIOPF</name>
<evidence type="ECO:0000256" key="6">
    <source>
        <dbReference type="ARBA" id="ARBA00023136"/>
    </source>
</evidence>
<dbReference type="GO" id="GO:0005886">
    <property type="term" value="C:plasma membrane"/>
    <property type="evidence" value="ECO:0007669"/>
    <property type="project" value="TreeGrafter"/>
</dbReference>
<dbReference type="Gene3D" id="1.20.1730.10">
    <property type="entry name" value="Sodium/glucose cotransporter"/>
    <property type="match status" value="1"/>
</dbReference>
<feature type="transmembrane region" description="Helical" evidence="7">
    <location>
        <begin position="38"/>
        <end position="60"/>
    </location>
</feature>
<keyword evidence="9" id="KW-1185">Reference proteome</keyword>
<dbReference type="PROSITE" id="PS50283">
    <property type="entry name" value="NA_SOLUT_SYMP_3"/>
    <property type="match status" value="1"/>
</dbReference>
<dbReference type="AlphaFoldDB" id="A0AAD8BWT3"/>
<protein>
    <submittedName>
        <fullName evidence="8">Urea-proton symporter DUR3</fullName>
    </submittedName>
</protein>
<dbReference type="InterPro" id="IPR001734">
    <property type="entry name" value="Na/solute_symporter"/>
</dbReference>
<comment type="similarity">
    <text evidence="2">Belongs to the sodium:solute symporter (SSF) (TC 2.A.21) family.</text>
</comment>
<evidence type="ECO:0000313" key="8">
    <source>
        <dbReference type="EMBL" id="KAK0061329.1"/>
    </source>
</evidence>
<evidence type="ECO:0000256" key="7">
    <source>
        <dbReference type="SAM" id="Phobius"/>
    </source>
</evidence>
<dbReference type="GO" id="GO:0015204">
    <property type="term" value="F:urea transmembrane transporter activity"/>
    <property type="evidence" value="ECO:0007669"/>
    <property type="project" value="InterPro"/>
</dbReference>
<keyword evidence="3" id="KW-0813">Transport</keyword>
<reference evidence="8" key="2">
    <citation type="submission" date="2023-04" db="EMBL/GenBank/DDBJ databases">
        <authorList>
            <person name="Bu L."/>
            <person name="Lu L."/>
            <person name="Laidemitt M.R."/>
            <person name="Zhang S.M."/>
            <person name="Mutuku M."/>
            <person name="Mkoji G."/>
            <person name="Steinauer M."/>
            <person name="Loker E.S."/>
        </authorList>
    </citation>
    <scope>NUCLEOTIDE SEQUENCE</scope>
    <source>
        <strain evidence="8">KasaAsao</strain>
        <tissue evidence="8">Whole Snail</tissue>
    </source>
</reference>
<sequence>GSAVITSLVKYISVEYATTLIAAIIGGYTLIGGLGATFYVCYFNTAIIYILLVTLMFKVFEDDSDLGNPL</sequence>
<evidence type="ECO:0000256" key="2">
    <source>
        <dbReference type="ARBA" id="ARBA00006434"/>
    </source>
</evidence>
<organism evidence="8 9">
    <name type="scientific">Biomphalaria pfeifferi</name>
    <name type="common">Bloodfluke planorb</name>
    <name type="synonym">Freshwater snail</name>
    <dbReference type="NCBI Taxonomy" id="112525"/>
    <lineage>
        <taxon>Eukaryota</taxon>
        <taxon>Metazoa</taxon>
        <taxon>Spiralia</taxon>
        <taxon>Lophotrochozoa</taxon>
        <taxon>Mollusca</taxon>
        <taxon>Gastropoda</taxon>
        <taxon>Heterobranchia</taxon>
        <taxon>Euthyneura</taxon>
        <taxon>Panpulmonata</taxon>
        <taxon>Hygrophila</taxon>
        <taxon>Lymnaeoidea</taxon>
        <taxon>Planorbidae</taxon>
        <taxon>Biomphalaria</taxon>
    </lineage>
</organism>
<dbReference type="PANTHER" id="PTHR46154:SF4">
    <property type="entry name" value="UREA ACTIVE TRANSPORTER"/>
    <property type="match status" value="1"/>
</dbReference>
<evidence type="ECO:0000256" key="4">
    <source>
        <dbReference type="ARBA" id="ARBA00022692"/>
    </source>
</evidence>
<comment type="caution">
    <text evidence="8">The sequence shown here is derived from an EMBL/GenBank/DDBJ whole genome shotgun (WGS) entry which is preliminary data.</text>
</comment>
<feature type="non-terminal residue" evidence="8">
    <location>
        <position position="1"/>
    </location>
</feature>
<accession>A0AAD8BWT3</accession>
<dbReference type="EMBL" id="JASAOG010000030">
    <property type="protein sequence ID" value="KAK0061329.1"/>
    <property type="molecule type" value="Genomic_DNA"/>
</dbReference>
<dbReference type="Proteomes" id="UP001233172">
    <property type="component" value="Unassembled WGS sequence"/>
</dbReference>
<evidence type="ECO:0000256" key="1">
    <source>
        <dbReference type="ARBA" id="ARBA00004141"/>
    </source>
</evidence>
<dbReference type="InterPro" id="IPR038377">
    <property type="entry name" value="Na/Glc_symporter_sf"/>
</dbReference>
<feature type="transmembrane region" description="Helical" evidence="7">
    <location>
        <begin position="12"/>
        <end position="31"/>
    </location>
</feature>
<comment type="subcellular location">
    <subcellularLocation>
        <location evidence="1">Membrane</location>
        <topology evidence="1">Multi-pass membrane protein</topology>
    </subcellularLocation>
</comment>
<evidence type="ECO:0000313" key="9">
    <source>
        <dbReference type="Proteomes" id="UP001233172"/>
    </source>
</evidence>
<evidence type="ECO:0000256" key="5">
    <source>
        <dbReference type="ARBA" id="ARBA00022989"/>
    </source>
</evidence>
<feature type="non-terminal residue" evidence="8">
    <location>
        <position position="70"/>
    </location>
</feature>
<dbReference type="InterPro" id="IPR031155">
    <property type="entry name" value="DUR"/>
</dbReference>
<proteinExistence type="inferred from homology"/>